<accession>A0A0F5YJ48</accession>
<dbReference type="SUPFAM" id="SSF56235">
    <property type="entry name" value="N-terminal nucleophile aminohydrolases (Ntn hydrolases)"/>
    <property type="match status" value="1"/>
</dbReference>
<dbReference type="Proteomes" id="UP000033607">
    <property type="component" value="Unassembled WGS sequence"/>
</dbReference>
<dbReference type="InterPro" id="IPR017808">
    <property type="entry name" value="EgtC"/>
</dbReference>
<dbReference type="PATRIC" id="fig|1637645.4.peg.6461"/>
<dbReference type="InterPro" id="IPR026869">
    <property type="entry name" value="EgtC-like"/>
</dbReference>
<dbReference type="EMBL" id="LATL02000332">
    <property type="protein sequence ID" value="KKD38916.1"/>
    <property type="molecule type" value="Genomic_DNA"/>
</dbReference>
<dbReference type="PANTHER" id="PTHR43187:SF1">
    <property type="entry name" value="GLUTAMINE AMIDOTRANSFERASE DUG3-RELATED"/>
    <property type="match status" value="1"/>
</dbReference>
<dbReference type="InterPro" id="IPR017932">
    <property type="entry name" value="GATase_2_dom"/>
</dbReference>
<sequence>MCRLLGYLGCTIPLERILSDPPHSLIVQSYQPREMREALLNADGFGLGWYHPTQQTDPFTYKNIFPAWSDLNLKSLGRYIESERILAYVRSATPGQAVNLTNCQPFQFERLLFVHNGYIKEFRTSLYRLIRNRLRDSVYQNIEGTTDSEHIFGLLINELTSAAQPTLTEALRTTLMILEELVELADVKALVNVIICDGQQMVASRFAVAGIPPSLYYLQNDPKFPQSVIIASEPLFPGNWHSCPEQSIITVGENLDIHIEKLA</sequence>
<evidence type="ECO:0000256" key="1">
    <source>
        <dbReference type="ARBA" id="ARBA00022962"/>
    </source>
</evidence>
<evidence type="ECO:0000313" key="4">
    <source>
        <dbReference type="Proteomes" id="UP000033607"/>
    </source>
</evidence>
<reference evidence="3 4" key="1">
    <citation type="submission" date="2015-06" db="EMBL/GenBank/DDBJ databases">
        <title>Draft genome assembly of filamentous brackish cyanobacterium Limnoraphis robusta strain CS-951.</title>
        <authorList>
            <person name="Willis A."/>
            <person name="Parks M."/>
            <person name="Burford M.A."/>
        </authorList>
    </citation>
    <scope>NUCLEOTIDE SEQUENCE [LARGE SCALE GENOMIC DNA]</scope>
    <source>
        <strain evidence="3 4">CS-951</strain>
    </source>
</reference>
<keyword evidence="1 3" id="KW-0315">Glutamine amidotransferase</keyword>
<dbReference type="NCBIfam" id="TIGR03442">
    <property type="entry name" value="ergothioneine biosynthesis protein EgtC"/>
    <property type="match status" value="1"/>
</dbReference>
<dbReference type="InterPro" id="IPR029055">
    <property type="entry name" value="Ntn_hydrolases_N"/>
</dbReference>
<gene>
    <name evidence="3" type="ORF">WN50_06295</name>
</gene>
<dbReference type="CDD" id="cd01908">
    <property type="entry name" value="YafJ"/>
    <property type="match status" value="1"/>
</dbReference>
<evidence type="ECO:0000259" key="2">
    <source>
        <dbReference type="PROSITE" id="PS51278"/>
    </source>
</evidence>
<dbReference type="OrthoDB" id="9804310at2"/>
<dbReference type="GO" id="GO:0052699">
    <property type="term" value="P:ergothioneine biosynthetic process"/>
    <property type="evidence" value="ECO:0007669"/>
    <property type="project" value="InterPro"/>
</dbReference>
<organism evidence="3 4">
    <name type="scientific">Limnoraphis robusta CS-951</name>
    <dbReference type="NCBI Taxonomy" id="1637645"/>
    <lineage>
        <taxon>Bacteria</taxon>
        <taxon>Bacillati</taxon>
        <taxon>Cyanobacteriota</taxon>
        <taxon>Cyanophyceae</taxon>
        <taxon>Oscillatoriophycideae</taxon>
        <taxon>Oscillatoriales</taxon>
        <taxon>Sirenicapillariaceae</taxon>
        <taxon>Limnoraphis</taxon>
    </lineage>
</organism>
<protein>
    <submittedName>
        <fullName evidence="3">Glutamine amidotransferase</fullName>
    </submittedName>
</protein>
<dbReference type="Pfam" id="PF13230">
    <property type="entry name" value="GATase_4"/>
    <property type="match status" value="1"/>
</dbReference>
<dbReference type="GO" id="GO:0016740">
    <property type="term" value="F:transferase activity"/>
    <property type="evidence" value="ECO:0007669"/>
    <property type="project" value="UniProtKB-KW"/>
</dbReference>
<name>A0A0F5YJ48_9CYAN</name>
<dbReference type="Gene3D" id="3.60.20.10">
    <property type="entry name" value="Glutamine Phosphoribosylpyrophosphate, subunit 1, domain 1"/>
    <property type="match status" value="1"/>
</dbReference>
<dbReference type="InterPro" id="IPR052373">
    <property type="entry name" value="Gamma-glu_amide_hydrolase"/>
</dbReference>
<keyword evidence="3" id="KW-0808">Transferase</keyword>
<proteinExistence type="predicted"/>
<dbReference type="PANTHER" id="PTHR43187">
    <property type="entry name" value="GLUTAMINE AMIDOTRANSFERASE DUG3-RELATED"/>
    <property type="match status" value="1"/>
</dbReference>
<dbReference type="AlphaFoldDB" id="A0A0F5YJ48"/>
<dbReference type="RefSeq" id="WP_046277666.1">
    <property type="nucleotide sequence ID" value="NZ_LATL02000332.1"/>
</dbReference>
<feature type="domain" description="Glutamine amidotransferase type-2" evidence="2">
    <location>
        <begin position="2"/>
        <end position="263"/>
    </location>
</feature>
<comment type="caution">
    <text evidence="3">The sequence shown here is derived from an EMBL/GenBank/DDBJ whole genome shotgun (WGS) entry which is preliminary data.</text>
</comment>
<dbReference type="PROSITE" id="PS51278">
    <property type="entry name" value="GATASE_TYPE_2"/>
    <property type="match status" value="1"/>
</dbReference>
<evidence type="ECO:0000313" key="3">
    <source>
        <dbReference type="EMBL" id="KKD38916.1"/>
    </source>
</evidence>